<evidence type="ECO:0000313" key="2">
    <source>
        <dbReference type="EMBL" id="OOZ35907.1"/>
    </source>
</evidence>
<evidence type="ECO:0000256" key="1">
    <source>
        <dbReference type="SAM" id="Phobius"/>
    </source>
</evidence>
<evidence type="ECO:0000313" key="3">
    <source>
        <dbReference type="Proteomes" id="UP000190896"/>
    </source>
</evidence>
<accession>A0A1T2KST8</accession>
<reference evidence="2 3" key="1">
    <citation type="submission" date="2016-11" db="EMBL/GenBank/DDBJ databases">
        <title>Mixed transmission modes and dynamic genome evolution in an obligate animal-bacterial symbiosis.</title>
        <authorList>
            <person name="Russell S.L."/>
            <person name="Corbett-Detig R.B."/>
            <person name="Cavanaugh C.M."/>
        </authorList>
    </citation>
    <scope>NUCLEOTIDE SEQUENCE [LARGE SCALE GENOMIC DNA]</scope>
    <source>
        <strain evidence="2">Se-Cadez</strain>
    </source>
</reference>
<keyword evidence="1" id="KW-0812">Transmembrane</keyword>
<feature type="transmembrane region" description="Helical" evidence="1">
    <location>
        <begin position="42"/>
        <end position="60"/>
    </location>
</feature>
<dbReference type="AlphaFoldDB" id="A0A1T2KST8"/>
<name>A0A1T2KST8_9GAMM</name>
<keyword evidence="1" id="KW-0472">Membrane</keyword>
<keyword evidence="3" id="KW-1185">Reference proteome</keyword>
<dbReference type="EMBL" id="MPRJ01000067">
    <property type="protein sequence ID" value="OOZ35907.1"/>
    <property type="molecule type" value="Genomic_DNA"/>
</dbReference>
<comment type="caution">
    <text evidence="2">The sequence shown here is derived from an EMBL/GenBank/DDBJ whole genome shotgun (WGS) entry which is preliminary data.</text>
</comment>
<gene>
    <name evidence="2" type="ORF">BOW51_09735</name>
</gene>
<proteinExistence type="predicted"/>
<protein>
    <submittedName>
        <fullName evidence="2">Uncharacterized protein</fullName>
    </submittedName>
</protein>
<keyword evidence="1" id="KW-1133">Transmembrane helix</keyword>
<organism evidence="2 3">
    <name type="scientific">Solemya velesiana gill symbiont</name>
    <dbReference type="NCBI Taxonomy" id="1918948"/>
    <lineage>
        <taxon>Bacteria</taxon>
        <taxon>Pseudomonadati</taxon>
        <taxon>Pseudomonadota</taxon>
        <taxon>Gammaproteobacteria</taxon>
        <taxon>sulfur-oxidizing symbionts</taxon>
    </lineage>
</organism>
<sequence>MDLSPGGPGSYLHLEFYLAVSTRIPGHKEDIMDRQAKRRTEHWLVILIATALFLIHAVGYRGY</sequence>
<dbReference type="Proteomes" id="UP000190896">
    <property type="component" value="Unassembled WGS sequence"/>
</dbReference>